<evidence type="ECO:0000313" key="3">
    <source>
        <dbReference type="Proteomes" id="UP000664632"/>
    </source>
</evidence>
<evidence type="ECO:0000313" key="2">
    <source>
        <dbReference type="EMBL" id="MBO0440670.1"/>
    </source>
</evidence>
<comment type="caution">
    <text evidence="2">The sequence shown here is derived from an EMBL/GenBank/DDBJ whole genome shotgun (WGS) entry which is preliminary data.</text>
</comment>
<reference evidence="2 3" key="1">
    <citation type="submission" date="2021-03" db="EMBL/GenBank/DDBJ databases">
        <title>Enterococcal diversity collection.</title>
        <authorList>
            <person name="Gilmore M.S."/>
            <person name="Schwartzman J."/>
            <person name="Van Tyne D."/>
            <person name="Martin M."/>
            <person name="Earl A.M."/>
            <person name="Manson A.L."/>
            <person name="Straub T."/>
            <person name="Salamzade R."/>
            <person name="Saavedra J."/>
            <person name="Lebreton F."/>
            <person name="Prichula J."/>
            <person name="Schaufler K."/>
            <person name="Gaca A."/>
            <person name="Sgardioli B."/>
            <person name="Wagenaar J."/>
            <person name="Strong T."/>
        </authorList>
    </citation>
    <scope>NUCLEOTIDE SEQUENCE [LARGE SCALE GENOMIC DNA]</scope>
    <source>
        <strain evidence="2 3">DIV0869a</strain>
    </source>
</reference>
<evidence type="ECO:0008006" key="4">
    <source>
        <dbReference type="Google" id="ProtNLM"/>
    </source>
</evidence>
<name>A0ABS3GZK9_9ENTE</name>
<sequence length="160" mass="17887">MKKKTYLVSALLLLLVSIATFTIYNQTKVHSQKTEETKLKKQETDKKTMKLSNKKANEQKADAYSIDLKNADAEKIYNAFKGPNADSIINLLEMDKDDSDRILVTTDGTILKGKVGIDESGTEVDTNTDKNSITVKELKNLVLLHKQKIDELASQNSPVE</sequence>
<keyword evidence="1" id="KW-0732">Signal</keyword>
<feature type="chain" id="PRO_5047172146" description="Lipoprotein" evidence="1">
    <location>
        <begin position="22"/>
        <end position="160"/>
    </location>
</feature>
<proteinExistence type="predicted"/>
<feature type="signal peptide" evidence="1">
    <location>
        <begin position="1"/>
        <end position="21"/>
    </location>
</feature>
<gene>
    <name evidence="2" type="ORF">JZO69_09870</name>
</gene>
<accession>A0ABS3GZK9</accession>
<dbReference type="Proteomes" id="UP000664632">
    <property type="component" value="Unassembled WGS sequence"/>
</dbReference>
<keyword evidence="3" id="KW-1185">Reference proteome</keyword>
<dbReference type="RefSeq" id="WP_207112707.1">
    <property type="nucleotide sequence ID" value="NZ_JAFLWD010000022.1"/>
</dbReference>
<organism evidence="2 3">
    <name type="scientific">Candidatus Enterococcus ikei</name>
    <dbReference type="NCBI Taxonomy" id="2815326"/>
    <lineage>
        <taxon>Bacteria</taxon>
        <taxon>Bacillati</taxon>
        <taxon>Bacillota</taxon>
        <taxon>Bacilli</taxon>
        <taxon>Lactobacillales</taxon>
        <taxon>Enterococcaceae</taxon>
        <taxon>Enterococcus</taxon>
    </lineage>
</organism>
<evidence type="ECO:0000256" key="1">
    <source>
        <dbReference type="SAM" id="SignalP"/>
    </source>
</evidence>
<protein>
    <recommendedName>
        <fullName evidence="4">Lipoprotein</fullName>
    </recommendedName>
</protein>
<dbReference type="EMBL" id="JAFLWD010000022">
    <property type="protein sequence ID" value="MBO0440670.1"/>
    <property type="molecule type" value="Genomic_DNA"/>
</dbReference>